<protein>
    <submittedName>
        <fullName evidence="1">(wild Malaysian banana) hypothetical protein</fullName>
    </submittedName>
</protein>
<reference evidence="1" key="1">
    <citation type="submission" date="2021-03" db="EMBL/GenBank/DDBJ databases">
        <authorList>
            <consortium name="Genoscope - CEA"/>
            <person name="William W."/>
        </authorList>
    </citation>
    <scope>NUCLEOTIDE SEQUENCE</scope>
    <source>
        <strain evidence="1">Doubled-haploid Pahang</strain>
    </source>
</reference>
<proteinExistence type="predicted"/>
<gene>
    <name evidence="1" type="ORF">GSMUA_128060.1</name>
</gene>
<organism evidence="1">
    <name type="scientific">Musa acuminata subsp. malaccensis</name>
    <name type="common">Wild banana</name>
    <name type="synonym">Musa malaccensis</name>
    <dbReference type="NCBI Taxonomy" id="214687"/>
    <lineage>
        <taxon>Eukaryota</taxon>
        <taxon>Viridiplantae</taxon>
        <taxon>Streptophyta</taxon>
        <taxon>Embryophyta</taxon>
        <taxon>Tracheophyta</taxon>
        <taxon>Spermatophyta</taxon>
        <taxon>Magnoliopsida</taxon>
        <taxon>Liliopsida</taxon>
        <taxon>Zingiberales</taxon>
        <taxon>Musaceae</taxon>
        <taxon>Musa</taxon>
    </lineage>
</organism>
<sequence length="44" mass="5356">MLMNKTWPLFLFKRARVGATTEGRRQICRCGRPERFVLKHFTFR</sequence>
<name>A0A8D7F4Q7_MUSAM</name>
<dbReference type="EMBL" id="HG996469">
    <property type="protein sequence ID" value="CAG1843010.1"/>
    <property type="molecule type" value="Genomic_DNA"/>
</dbReference>
<accession>A0A8D7F4Q7</accession>
<dbReference type="AlphaFoldDB" id="A0A8D7F4Q7"/>
<evidence type="ECO:0000313" key="1">
    <source>
        <dbReference type="EMBL" id="CAG1843010.1"/>
    </source>
</evidence>